<dbReference type="PATRIC" id="fig|43658.5.peg.1945"/>
<dbReference type="Gene3D" id="1.10.10.10">
    <property type="entry name" value="Winged helix-like DNA-binding domain superfamily/Winged helix DNA-binding domain"/>
    <property type="match status" value="1"/>
</dbReference>
<feature type="domain" description="OmpR/PhoB-type" evidence="5">
    <location>
        <begin position="1"/>
        <end position="97"/>
    </location>
</feature>
<keyword evidence="4" id="KW-1133">Transmembrane helix</keyword>
<dbReference type="InterPro" id="IPR036388">
    <property type="entry name" value="WH-like_DNA-bd_sf"/>
</dbReference>
<evidence type="ECO:0000313" key="7">
    <source>
        <dbReference type="Proteomes" id="UP000033452"/>
    </source>
</evidence>
<name>A0A0F4QPP9_9GAMM</name>
<dbReference type="InterPro" id="IPR011990">
    <property type="entry name" value="TPR-like_helical_dom_sf"/>
</dbReference>
<dbReference type="InterPro" id="IPR001867">
    <property type="entry name" value="OmpR/PhoB-type_DNA-bd"/>
</dbReference>
<dbReference type="Pfam" id="PF00486">
    <property type="entry name" value="Trans_reg_C"/>
    <property type="match status" value="1"/>
</dbReference>
<dbReference type="SUPFAM" id="SSF48452">
    <property type="entry name" value="TPR-like"/>
    <property type="match status" value="1"/>
</dbReference>
<dbReference type="AlphaFoldDB" id="A0A0F4QPP9"/>
<keyword evidence="4" id="KW-0472">Membrane</keyword>
<dbReference type="RefSeq" id="WP_046004683.1">
    <property type="nucleotide sequence ID" value="NZ_JXYA01000018.1"/>
</dbReference>
<feature type="transmembrane region" description="Helical" evidence="4">
    <location>
        <begin position="119"/>
        <end position="140"/>
    </location>
</feature>
<dbReference type="GO" id="GO:0000160">
    <property type="term" value="P:phosphorelay signal transduction system"/>
    <property type="evidence" value="ECO:0007669"/>
    <property type="project" value="InterPro"/>
</dbReference>
<keyword evidence="2" id="KW-0802">TPR repeat</keyword>
<evidence type="ECO:0000256" key="3">
    <source>
        <dbReference type="PROSITE-ProRule" id="PRU01091"/>
    </source>
</evidence>
<sequence>MRFKVGKWTLDERQFCLLHGDRRVELTPTACRLLQLFISQSDKVVSITTIKEQVWNTEFTTDNLVYQTIRNLRLALEDTDEQAYIKTIPRFGYQLVAPIKQLPGTPDIPLGSRNSSLRFMATLFVAILAVLCAYLVWSYLSRSPADSNQQLIKIFHFDTGTKENGVHSDRIVQQIAKTLQVKDVVSISAVNLFAQLNQHGNGAKLVLRSIPEKNQMLTLVFVGSPARLSYIDLRSVSEFKESKTLSELASQLQQPVLSRGNSGIATLATSSQVLRALVSLSNSAKLAQARTSLQAEIDTQSLNEHQKRAKKAFVDNLLAFYRQEPLSDEHLLPGINFLLSRYHQSNYALLTASLYLAERGAPQIAFELIENLEQDLFITFIQGLMHLELDEAQRALKHFERVFNLAPEFEDNTFFYFMELIESGRNNELPTHRQMLLSSQYQSTASHYILLNYYIMQGQFEDAFSLLPDMKAALSCNDDLAGSLALLNTALGNIAQSEQWLLILSKINHRDWRIPWVVFSNYAFKHQLPAYPRWYSSYRTEVLGNDSLYEPLFLNVLAHFAAGDINSAQQNFALMQAASSAFSKNDTLDIASAVTHAQLEFENTQERIEFLTQFETVAQTLTEDETALPSLISALYFTLYNDFSRAEQALINSCTRSPAMCTSWHFLPSLKPIANTTKLKQAGLQAHSQLEFARQPLTALNKQLLPLCNKP</sequence>
<dbReference type="EMBL" id="JXYA01000018">
    <property type="protein sequence ID" value="KJZ09663.1"/>
    <property type="molecule type" value="Genomic_DNA"/>
</dbReference>
<dbReference type="InterPro" id="IPR016032">
    <property type="entry name" value="Sig_transdc_resp-reg_C-effctor"/>
</dbReference>
<proteinExistence type="predicted"/>
<evidence type="ECO:0000313" key="6">
    <source>
        <dbReference type="EMBL" id="KJZ09663.1"/>
    </source>
</evidence>
<evidence type="ECO:0000259" key="5">
    <source>
        <dbReference type="PROSITE" id="PS51755"/>
    </source>
</evidence>
<reference evidence="6 7" key="1">
    <citation type="journal article" date="2015" name="BMC Genomics">
        <title>Genome mining reveals unlocked bioactive potential of marine Gram-negative bacteria.</title>
        <authorList>
            <person name="Machado H."/>
            <person name="Sonnenschein E.C."/>
            <person name="Melchiorsen J."/>
            <person name="Gram L."/>
        </authorList>
    </citation>
    <scope>NUCLEOTIDE SEQUENCE [LARGE SCALE GENOMIC DNA]</scope>
    <source>
        <strain evidence="6 7">S2471</strain>
    </source>
</reference>
<evidence type="ECO:0000256" key="2">
    <source>
        <dbReference type="PROSITE-ProRule" id="PRU00339"/>
    </source>
</evidence>
<dbReference type="InterPro" id="IPR019734">
    <property type="entry name" value="TPR_rpt"/>
</dbReference>
<dbReference type="CDD" id="cd00383">
    <property type="entry name" value="trans_reg_C"/>
    <property type="match status" value="1"/>
</dbReference>
<dbReference type="GO" id="GO:0003677">
    <property type="term" value="F:DNA binding"/>
    <property type="evidence" value="ECO:0007669"/>
    <property type="project" value="UniProtKB-UniRule"/>
</dbReference>
<dbReference type="PROSITE" id="PS50005">
    <property type="entry name" value="TPR"/>
    <property type="match status" value="1"/>
</dbReference>
<dbReference type="Gene3D" id="1.25.40.10">
    <property type="entry name" value="Tetratricopeptide repeat domain"/>
    <property type="match status" value="1"/>
</dbReference>
<feature type="DNA-binding region" description="OmpR/PhoB-type" evidence="3">
    <location>
        <begin position="1"/>
        <end position="97"/>
    </location>
</feature>
<comment type="caution">
    <text evidence="6">The sequence shown here is derived from an EMBL/GenBank/DDBJ whole genome shotgun (WGS) entry which is preliminary data.</text>
</comment>
<evidence type="ECO:0000256" key="4">
    <source>
        <dbReference type="SAM" id="Phobius"/>
    </source>
</evidence>
<gene>
    <name evidence="6" type="ORF">TW77_09210</name>
</gene>
<keyword evidence="7" id="KW-1185">Reference proteome</keyword>
<evidence type="ECO:0000256" key="1">
    <source>
        <dbReference type="ARBA" id="ARBA00023125"/>
    </source>
</evidence>
<keyword evidence="4" id="KW-0812">Transmembrane</keyword>
<feature type="repeat" description="TPR" evidence="2">
    <location>
        <begin position="376"/>
        <end position="409"/>
    </location>
</feature>
<dbReference type="Proteomes" id="UP000033452">
    <property type="component" value="Unassembled WGS sequence"/>
</dbReference>
<dbReference type="SMART" id="SM00862">
    <property type="entry name" value="Trans_reg_C"/>
    <property type="match status" value="1"/>
</dbReference>
<organism evidence="6 7">
    <name type="scientific">Pseudoalteromonas rubra</name>
    <dbReference type="NCBI Taxonomy" id="43658"/>
    <lineage>
        <taxon>Bacteria</taxon>
        <taxon>Pseudomonadati</taxon>
        <taxon>Pseudomonadota</taxon>
        <taxon>Gammaproteobacteria</taxon>
        <taxon>Alteromonadales</taxon>
        <taxon>Pseudoalteromonadaceae</taxon>
        <taxon>Pseudoalteromonas</taxon>
    </lineage>
</organism>
<dbReference type="SUPFAM" id="SSF46894">
    <property type="entry name" value="C-terminal effector domain of the bipartite response regulators"/>
    <property type="match status" value="1"/>
</dbReference>
<protein>
    <recommendedName>
        <fullName evidence="5">OmpR/PhoB-type domain-containing protein</fullName>
    </recommendedName>
</protein>
<keyword evidence="1 3" id="KW-0238">DNA-binding</keyword>
<dbReference type="PROSITE" id="PS51755">
    <property type="entry name" value="OMPR_PHOB"/>
    <property type="match status" value="1"/>
</dbReference>
<accession>A0A0F4QPP9</accession>
<dbReference type="GO" id="GO:0006355">
    <property type="term" value="P:regulation of DNA-templated transcription"/>
    <property type="evidence" value="ECO:0007669"/>
    <property type="project" value="InterPro"/>
</dbReference>